<gene>
    <name evidence="1" type="ORF">DM01DRAFT_1178325</name>
</gene>
<protein>
    <submittedName>
        <fullName evidence="1">Uncharacterized protein</fullName>
    </submittedName>
</protein>
<name>A0A1X2G4H6_9FUNG</name>
<sequence length="172" mass="19441">MLSMVGHGCTVSSLQDPNEVHQPPQGCFLLDLRVQQLCNSSVKLRHALNGKKAIGSQVLVGFISHFAGRFLFTLPHKNWSDTNSLLQMILATFFFFSPLSYLENGSIQQGIDKPSFQPACALLTIQAFQKKAQEWIASNVVLSIIRVKEIKYNKSIFQCDAWLRRLCKKKKK</sequence>
<dbReference type="AlphaFoldDB" id="A0A1X2G4H6"/>
<evidence type="ECO:0000313" key="2">
    <source>
        <dbReference type="Proteomes" id="UP000242146"/>
    </source>
</evidence>
<comment type="caution">
    <text evidence="1">The sequence shown here is derived from an EMBL/GenBank/DDBJ whole genome shotgun (WGS) entry which is preliminary data.</text>
</comment>
<keyword evidence="2" id="KW-1185">Reference proteome</keyword>
<accession>A0A1X2G4H6</accession>
<organism evidence="1 2">
    <name type="scientific">Hesseltinella vesiculosa</name>
    <dbReference type="NCBI Taxonomy" id="101127"/>
    <lineage>
        <taxon>Eukaryota</taxon>
        <taxon>Fungi</taxon>
        <taxon>Fungi incertae sedis</taxon>
        <taxon>Mucoromycota</taxon>
        <taxon>Mucoromycotina</taxon>
        <taxon>Mucoromycetes</taxon>
        <taxon>Mucorales</taxon>
        <taxon>Cunninghamellaceae</taxon>
        <taxon>Hesseltinella</taxon>
    </lineage>
</organism>
<reference evidence="1 2" key="1">
    <citation type="submission" date="2016-07" db="EMBL/GenBank/DDBJ databases">
        <title>Pervasive Adenine N6-methylation of Active Genes in Fungi.</title>
        <authorList>
            <consortium name="DOE Joint Genome Institute"/>
            <person name="Mondo S.J."/>
            <person name="Dannebaum R.O."/>
            <person name="Kuo R.C."/>
            <person name="Labutti K."/>
            <person name="Haridas S."/>
            <person name="Kuo A."/>
            <person name="Salamov A."/>
            <person name="Ahrendt S.R."/>
            <person name="Lipzen A."/>
            <person name="Sullivan W."/>
            <person name="Andreopoulos W.B."/>
            <person name="Clum A."/>
            <person name="Lindquist E."/>
            <person name="Daum C."/>
            <person name="Ramamoorthy G.K."/>
            <person name="Gryganskyi A."/>
            <person name="Culley D."/>
            <person name="Magnuson J.K."/>
            <person name="James T.Y."/>
            <person name="O'Malley M.A."/>
            <person name="Stajich J.E."/>
            <person name="Spatafora J.W."/>
            <person name="Visel A."/>
            <person name="Grigoriev I.V."/>
        </authorList>
    </citation>
    <scope>NUCLEOTIDE SEQUENCE [LARGE SCALE GENOMIC DNA]</scope>
    <source>
        <strain evidence="1 2">NRRL 3301</strain>
    </source>
</reference>
<evidence type="ECO:0000313" key="1">
    <source>
        <dbReference type="EMBL" id="ORX44753.1"/>
    </source>
</evidence>
<dbReference type="Proteomes" id="UP000242146">
    <property type="component" value="Unassembled WGS sequence"/>
</dbReference>
<proteinExistence type="predicted"/>
<dbReference type="EMBL" id="MCGT01000046">
    <property type="protein sequence ID" value="ORX44753.1"/>
    <property type="molecule type" value="Genomic_DNA"/>
</dbReference>